<evidence type="ECO:0000256" key="2">
    <source>
        <dbReference type="ARBA" id="ARBA00022840"/>
    </source>
</evidence>
<protein>
    <submittedName>
        <fullName evidence="6">S-DNA-T family DNA segregation ATPase FtsK/SpoIIIE</fullName>
    </submittedName>
</protein>
<evidence type="ECO:0000256" key="4">
    <source>
        <dbReference type="SAM" id="MobiDB-lite"/>
    </source>
</evidence>
<name>A0ABT9LK43_STRGD</name>
<accession>A0ABT9LK43</accession>
<feature type="compositionally biased region" description="Low complexity" evidence="4">
    <location>
        <begin position="440"/>
        <end position="449"/>
    </location>
</feature>
<dbReference type="Proteomes" id="UP001231675">
    <property type="component" value="Unassembled WGS sequence"/>
</dbReference>
<evidence type="ECO:0000313" key="6">
    <source>
        <dbReference type="EMBL" id="MDP9684087.1"/>
    </source>
</evidence>
<dbReference type="SUPFAM" id="SSF52540">
    <property type="entry name" value="P-loop containing nucleoside triphosphate hydrolases"/>
    <property type="match status" value="1"/>
</dbReference>
<organism evidence="6 7">
    <name type="scientific">Streptomyces griseoviridis</name>
    <dbReference type="NCBI Taxonomy" id="45398"/>
    <lineage>
        <taxon>Bacteria</taxon>
        <taxon>Bacillati</taxon>
        <taxon>Actinomycetota</taxon>
        <taxon>Actinomycetes</taxon>
        <taxon>Kitasatosporales</taxon>
        <taxon>Streptomycetaceae</taxon>
        <taxon>Streptomyces</taxon>
    </lineage>
</organism>
<keyword evidence="2 3" id="KW-0067">ATP-binding</keyword>
<evidence type="ECO:0000256" key="3">
    <source>
        <dbReference type="PROSITE-ProRule" id="PRU00289"/>
    </source>
</evidence>
<keyword evidence="7" id="KW-1185">Reference proteome</keyword>
<dbReference type="InterPro" id="IPR002543">
    <property type="entry name" value="FtsK_dom"/>
</dbReference>
<feature type="region of interest" description="Disordered" evidence="4">
    <location>
        <begin position="462"/>
        <end position="485"/>
    </location>
</feature>
<feature type="domain" description="FtsK" evidence="5">
    <location>
        <begin position="163"/>
        <end position="362"/>
    </location>
</feature>
<feature type="region of interest" description="Disordered" evidence="4">
    <location>
        <begin position="423"/>
        <end position="449"/>
    </location>
</feature>
<dbReference type="Pfam" id="PF01580">
    <property type="entry name" value="FtsK_SpoIIIE"/>
    <property type="match status" value="1"/>
</dbReference>
<dbReference type="PANTHER" id="PTHR22683:SF41">
    <property type="entry name" value="DNA TRANSLOCASE FTSK"/>
    <property type="match status" value="1"/>
</dbReference>
<evidence type="ECO:0000259" key="5">
    <source>
        <dbReference type="PROSITE" id="PS50901"/>
    </source>
</evidence>
<comment type="caution">
    <text evidence="6">The sequence shown here is derived from an EMBL/GenBank/DDBJ whole genome shotgun (WGS) entry which is preliminary data.</text>
</comment>
<sequence>MTWLIVALVLVVAAAGLLRWRRPAWYWLTFGVTLAALRVLVRYGSVMDACGLTVPAPRWRLTVARMTNRPVPGPRAPRILRLRVTRTGLVLRLKLRPGQDAFDVAASCDRLRHSFGMYGVTSRELRSGVVELRMTGYDVLKRVQMPAAVDSRPMRVPVALREDGAVHYRDYRTVPHGLVIGATESGKSVYQRNLVAALAPQRVALVGIDCKQGVELFPLARRFSALADNPDTAADLLDALVSHMQDVYQLIRAEQRITADVPDAEIAADIWDLPADLRPVPIVVLVDEVAELALFATKDEEKRRDRIITALARLAQLGRAAGIYLEICGQRFGSELGKGITMLRAQLTGRTAHRVNDEASANMAFGDIAPDAVLAAISIPTDTPGVAIAADSAGGWARIRTPHTSLRHAVNVCNRHADLTPDLPTLAVPARPRRPRPGPGRRVGPGRRLTPAREASLMAAAKKPTTRCKITPPAPQPAPCPDCDGTGETRETVRVGTRKTRAIDDHQTALCLTCWGTGHATD</sequence>
<gene>
    <name evidence="6" type="ORF">J2S47_004589</name>
</gene>
<feature type="binding site" evidence="3">
    <location>
        <begin position="181"/>
        <end position="188"/>
    </location>
    <ligand>
        <name>ATP</name>
        <dbReference type="ChEBI" id="CHEBI:30616"/>
    </ligand>
</feature>
<reference evidence="6 7" key="1">
    <citation type="submission" date="2023-07" db="EMBL/GenBank/DDBJ databases">
        <title>Sequencing the genomes of 1000 actinobacteria strains.</title>
        <authorList>
            <person name="Klenk H.-P."/>
        </authorList>
    </citation>
    <scope>NUCLEOTIDE SEQUENCE [LARGE SCALE GENOMIC DNA]</scope>
    <source>
        <strain evidence="6 7">DSM 40229</strain>
    </source>
</reference>
<evidence type="ECO:0000256" key="1">
    <source>
        <dbReference type="ARBA" id="ARBA00022741"/>
    </source>
</evidence>
<proteinExistence type="predicted"/>
<dbReference type="Gene3D" id="3.40.50.300">
    <property type="entry name" value="P-loop containing nucleotide triphosphate hydrolases"/>
    <property type="match status" value="1"/>
</dbReference>
<dbReference type="InterPro" id="IPR027417">
    <property type="entry name" value="P-loop_NTPase"/>
</dbReference>
<dbReference type="InterPro" id="IPR050206">
    <property type="entry name" value="FtsK/SpoIIIE/SftA"/>
</dbReference>
<dbReference type="EMBL" id="JAURUD010000001">
    <property type="protein sequence ID" value="MDP9684087.1"/>
    <property type="molecule type" value="Genomic_DNA"/>
</dbReference>
<dbReference type="PROSITE" id="PS50901">
    <property type="entry name" value="FTSK"/>
    <property type="match status" value="1"/>
</dbReference>
<dbReference type="PANTHER" id="PTHR22683">
    <property type="entry name" value="SPORULATION PROTEIN RELATED"/>
    <property type="match status" value="1"/>
</dbReference>
<evidence type="ECO:0000313" key="7">
    <source>
        <dbReference type="Proteomes" id="UP001231675"/>
    </source>
</evidence>
<keyword evidence="1 3" id="KW-0547">Nucleotide-binding</keyword>